<dbReference type="InterPro" id="IPR025889">
    <property type="entry name" value="GSP17M-like_dom"/>
</dbReference>
<dbReference type="Pfam" id="PF11181">
    <property type="entry name" value="YflT"/>
    <property type="match status" value="1"/>
</dbReference>
<reference evidence="3" key="1">
    <citation type="journal article" date="2019" name="Int. J. Syst. Evol. Microbiol.">
        <title>The Global Catalogue of Microorganisms (GCM) 10K type strain sequencing project: providing services to taxonomists for standard genome sequencing and annotation.</title>
        <authorList>
            <consortium name="The Broad Institute Genomics Platform"/>
            <consortium name="The Broad Institute Genome Sequencing Center for Infectious Disease"/>
            <person name="Wu L."/>
            <person name="Ma J."/>
        </authorList>
    </citation>
    <scope>NUCLEOTIDE SEQUENCE [LARGE SCALE GENOMIC DNA]</scope>
    <source>
        <strain evidence="3">CGMCC 1.12376</strain>
    </source>
</reference>
<keyword evidence="3" id="KW-1185">Reference proteome</keyword>
<evidence type="ECO:0000259" key="1">
    <source>
        <dbReference type="Pfam" id="PF11181"/>
    </source>
</evidence>
<protein>
    <submittedName>
        <fullName evidence="2">General stress protein</fullName>
    </submittedName>
</protein>
<dbReference type="EMBL" id="JBHUDE010000005">
    <property type="protein sequence ID" value="MFD1606191.1"/>
    <property type="molecule type" value="Genomic_DNA"/>
</dbReference>
<comment type="caution">
    <text evidence="2">The sequence shown here is derived from an EMBL/GenBank/DDBJ whole genome shotgun (WGS) entry which is preliminary data.</text>
</comment>
<gene>
    <name evidence="2" type="ORF">ACFSBH_00710</name>
</gene>
<proteinExistence type="predicted"/>
<accession>A0ABW4HL08</accession>
<organism evidence="2 3">
    <name type="scientific">Oceanobacillus luteolus</name>
    <dbReference type="NCBI Taxonomy" id="1274358"/>
    <lineage>
        <taxon>Bacteria</taxon>
        <taxon>Bacillati</taxon>
        <taxon>Bacillota</taxon>
        <taxon>Bacilli</taxon>
        <taxon>Bacillales</taxon>
        <taxon>Bacillaceae</taxon>
        <taxon>Oceanobacillus</taxon>
    </lineage>
</organism>
<evidence type="ECO:0000313" key="3">
    <source>
        <dbReference type="Proteomes" id="UP001597221"/>
    </source>
</evidence>
<name>A0ABW4HL08_9BACI</name>
<sequence length="106" mass="12242">MENVYVVENSVKAKDKIDQLTLQGYTKDEIYVVAHEEDRTEQLSDNLHVNEVGMKEEGVFDKIANVFRSRGDELRSQFENLGLSEAEADRYEEELDKGYIVIVAKR</sequence>
<evidence type="ECO:0000313" key="2">
    <source>
        <dbReference type="EMBL" id="MFD1606191.1"/>
    </source>
</evidence>
<dbReference type="RefSeq" id="WP_251514043.1">
    <property type="nucleotide sequence ID" value="NZ_JAMBON010000014.1"/>
</dbReference>
<dbReference type="Proteomes" id="UP001597221">
    <property type="component" value="Unassembled WGS sequence"/>
</dbReference>
<feature type="domain" description="General stress protein 17M-like" evidence="1">
    <location>
        <begin position="3"/>
        <end position="98"/>
    </location>
</feature>